<sequence>MYYTVFRLLWSMRYLVLLFTSKK</sequence>
<evidence type="ECO:0000313" key="2">
    <source>
        <dbReference type="WBParaSite" id="Hba_07282"/>
    </source>
</evidence>
<name>A0A1I7WQ39_HETBA</name>
<protein>
    <submittedName>
        <fullName evidence="2">Uncharacterized protein</fullName>
    </submittedName>
</protein>
<proteinExistence type="predicted"/>
<keyword evidence="1" id="KW-1185">Reference proteome</keyword>
<dbReference type="Proteomes" id="UP000095283">
    <property type="component" value="Unplaced"/>
</dbReference>
<accession>A0A1I7WQ39</accession>
<dbReference type="WBParaSite" id="Hba_07282">
    <property type="protein sequence ID" value="Hba_07282"/>
    <property type="gene ID" value="Hba_07282"/>
</dbReference>
<dbReference type="AlphaFoldDB" id="A0A1I7WQ39"/>
<evidence type="ECO:0000313" key="1">
    <source>
        <dbReference type="Proteomes" id="UP000095283"/>
    </source>
</evidence>
<reference evidence="2" key="1">
    <citation type="submission" date="2016-11" db="UniProtKB">
        <authorList>
            <consortium name="WormBaseParasite"/>
        </authorList>
    </citation>
    <scope>IDENTIFICATION</scope>
</reference>
<organism evidence="1 2">
    <name type="scientific">Heterorhabditis bacteriophora</name>
    <name type="common">Entomopathogenic nematode worm</name>
    <dbReference type="NCBI Taxonomy" id="37862"/>
    <lineage>
        <taxon>Eukaryota</taxon>
        <taxon>Metazoa</taxon>
        <taxon>Ecdysozoa</taxon>
        <taxon>Nematoda</taxon>
        <taxon>Chromadorea</taxon>
        <taxon>Rhabditida</taxon>
        <taxon>Rhabditina</taxon>
        <taxon>Rhabditomorpha</taxon>
        <taxon>Strongyloidea</taxon>
        <taxon>Heterorhabditidae</taxon>
        <taxon>Heterorhabditis</taxon>
    </lineage>
</organism>